<evidence type="ECO:0000313" key="2">
    <source>
        <dbReference type="Proteomes" id="UP001233999"/>
    </source>
</evidence>
<reference evidence="1" key="2">
    <citation type="submission" date="2023-05" db="EMBL/GenBank/DDBJ databases">
        <authorList>
            <person name="Fouks B."/>
        </authorList>
    </citation>
    <scope>NUCLEOTIDE SEQUENCE</scope>
    <source>
        <strain evidence="1">Stay&amp;Tobe</strain>
        <tissue evidence="1">Testes</tissue>
    </source>
</reference>
<evidence type="ECO:0000313" key="1">
    <source>
        <dbReference type="EMBL" id="KAJ9574119.1"/>
    </source>
</evidence>
<comment type="caution">
    <text evidence="1">The sequence shown here is derived from an EMBL/GenBank/DDBJ whole genome shotgun (WGS) entry which is preliminary data.</text>
</comment>
<dbReference type="EMBL" id="JASPKZ010010655">
    <property type="protein sequence ID" value="KAJ9574119.1"/>
    <property type="molecule type" value="Genomic_DNA"/>
</dbReference>
<feature type="non-terminal residue" evidence="1">
    <location>
        <position position="1"/>
    </location>
</feature>
<dbReference type="AlphaFoldDB" id="A0AAD7Z575"/>
<keyword evidence="2" id="KW-1185">Reference proteome</keyword>
<reference evidence="1" key="1">
    <citation type="journal article" date="2023" name="IScience">
        <title>Live-bearing cockroach genome reveals convergent evolutionary mechanisms linked to viviparity in insects and beyond.</title>
        <authorList>
            <person name="Fouks B."/>
            <person name="Harrison M.C."/>
            <person name="Mikhailova A.A."/>
            <person name="Marchal E."/>
            <person name="English S."/>
            <person name="Carruthers M."/>
            <person name="Jennings E.C."/>
            <person name="Chiamaka E.L."/>
            <person name="Frigard R.A."/>
            <person name="Pippel M."/>
            <person name="Attardo G.M."/>
            <person name="Benoit J.B."/>
            <person name="Bornberg-Bauer E."/>
            <person name="Tobe S.S."/>
        </authorList>
    </citation>
    <scope>NUCLEOTIDE SEQUENCE</scope>
    <source>
        <strain evidence="1">Stay&amp;Tobe</strain>
    </source>
</reference>
<dbReference type="Proteomes" id="UP001233999">
    <property type="component" value="Unassembled WGS sequence"/>
</dbReference>
<sequence>TIRGSERKKIYGTLDLYLYSMMRSSLSIMSHDSNSRELATFQTILWNRTQIRNSPLLKCQKVKTPLVLLKESRVSAIFRHIRFSYFNLQVLVRNAKLPCNDFISSERSKLLTYNQSIMLSDSGLCGR</sequence>
<protein>
    <submittedName>
        <fullName evidence="1">Uncharacterized protein</fullName>
    </submittedName>
</protein>
<proteinExistence type="predicted"/>
<feature type="non-terminal residue" evidence="1">
    <location>
        <position position="127"/>
    </location>
</feature>
<name>A0AAD7Z575_DIPPU</name>
<gene>
    <name evidence="1" type="ORF">L9F63_008533</name>
</gene>
<accession>A0AAD7Z575</accession>
<organism evidence="1 2">
    <name type="scientific">Diploptera punctata</name>
    <name type="common">Pacific beetle cockroach</name>
    <dbReference type="NCBI Taxonomy" id="6984"/>
    <lineage>
        <taxon>Eukaryota</taxon>
        <taxon>Metazoa</taxon>
        <taxon>Ecdysozoa</taxon>
        <taxon>Arthropoda</taxon>
        <taxon>Hexapoda</taxon>
        <taxon>Insecta</taxon>
        <taxon>Pterygota</taxon>
        <taxon>Neoptera</taxon>
        <taxon>Polyneoptera</taxon>
        <taxon>Dictyoptera</taxon>
        <taxon>Blattodea</taxon>
        <taxon>Blaberoidea</taxon>
        <taxon>Blaberidae</taxon>
        <taxon>Diplopterinae</taxon>
        <taxon>Diploptera</taxon>
    </lineage>
</organism>